<dbReference type="AlphaFoldDB" id="A0A0A9DN15"/>
<organism evidence="2">
    <name type="scientific">Arundo donax</name>
    <name type="common">Giant reed</name>
    <name type="synonym">Donax arundinaceus</name>
    <dbReference type="NCBI Taxonomy" id="35708"/>
    <lineage>
        <taxon>Eukaryota</taxon>
        <taxon>Viridiplantae</taxon>
        <taxon>Streptophyta</taxon>
        <taxon>Embryophyta</taxon>
        <taxon>Tracheophyta</taxon>
        <taxon>Spermatophyta</taxon>
        <taxon>Magnoliopsida</taxon>
        <taxon>Liliopsida</taxon>
        <taxon>Poales</taxon>
        <taxon>Poaceae</taxon>
        <taxon>PACMAD clade</taxon>
        <taxon>Arundinoideae</taxon>
        <taxon>Arundineae</taxon>
        <taxon>Arundo</taxon>
    </lineage>
</organism>
<protein>
    <submittedName>
        <fullName evidence="2">Uncharacterized protein</fullName>
    </submittedName>
</protein>
<feature type="region of interest" description="Disordered" evidence="1">
    <location>
        <begin position="30"/>
        <end position="88"/>
    </location>
</feature>
<dbReference type="EMBL" id="GBRH01208714">
    <property type="protein sequence ID" value="JAD89181.1"/>
    <property type="molecule type" value="Transcribed_RNA"/>
</dbReference>
<sequence length="114" mass="12749">MSKKSDLDWIEIGIYPYHFHPYLHLPGAQRRHLPGTRPAHAAPDRLTPRRRLLRDSTPIRLAPSRSTVQLRRSDLALSKSPSSHAASGEAAIVPLRAARLLSLRYGGWGARRGD</sequence>
<accession>A0A0A9DN15</accession>
<evidence type="ECO:0000256" key="1">
    <source>
        <dbReference type="SAM" id="MobiDB-lite"/>
    </source>
</evidence>
<name>A0A0A9DN15_ARUDO</name>
<proteinExistence type="predicted"/>
<reference evidence="2" key="2">
    <citation type="journal article" date="2015" name="Data Brief">
        <title>Shoot transcriptome of the giant reed, Arundo donax.</title>
        <authorList>
            <person name="Barrero R.A."/>
            <person name="Guerrero F.D."/>
            <person name="Moolhuijzen P."/>
            <person name="Goolsby J.A."/>
            <person name="Tidwell J."/>
            <person name="Bellgard S.E."/>
            <person name="Bellgard M.I."/>
        </authorList>
    </citation>
    <scope>NUCLEOTIDE SEQUENCE</scope>
    <source>
        <tissue evidence="2">Shoot tissue taken approximately 20 cm above the soil surface</tissue>
    </source>
</reference>
<evidence type="ECO:0000313" key="2">
    <source>
        <dbReference type="EMBL" id="JAD89181.1"/>
    </source>
</evidence>
<reference evidence="2" key="1">
    <citation type="submission" date="2014-09" db="EMBL/GenBank/DDBJ databases">
        <authorList>
            <person name="Magalhaes I.L.F."/>
            <person name="Oliveira U."/>
            <person name="Santos F.R."/>
            <person name="Vidigal T.H.D.A."/>
            <person name="Brescovit A.D."/>
            <person name="Santos A.J."/>
        </authorList>
    </citation>
    <scope>NUCLEOTIDE SEQUENCE</scope>
    <source>
        <tissue evidence="2">Shoot tissue taken approximately 20 cm above the soil surface</tissue>
    </source>
</reference>